<name>A0A9D4HCX3_DREPO</name>
<dbReference type="Proteomes" id="UP000828390">
    <property type="component" value="Unassembled WGS sequence"/>
</dbReference>
<dbReference type="AlphaFoldDB" id="A0A9D4HCX3"/>
<protein>
    <submittedName>
        <fullName evidence="2">Uncharacterized protein</fullName>
    </submittedName>
</protein>
<evidence type="ECO:0000313" key="2">
    <source>
        <dbReference type="EMBL" id="KAH3831930.1"/>
    </source>
</evidence>
<sequence length="90" mass="10926">MCDERHHRPLGQKKRAEAREVHQPELPHHQPHQPSLQIHGTHKTQHTEKQCREIFDRRADRIQSSVLQIINFRVIIEKHLHQQHELFQNF</sequence>
<evidence type="ECO:0000313" key="3">
    <source>
        <dbReference type="Proteomes" id="UP000828390"/>
    </source>
</evidence>
<reference evidence="2" key="1">
    <citation type="journal article" date="2019" name="bioRxiv">
        <title>The Genome of the Zebra Mussel, Dreissena polymorpha: A Resource for Invasive Species Research.</title>
        <authorList>
            <person name="McCartney M.A."/>
            <person name="Auch B."/>
            <person name="Kono T."/>
            <person name="Mallez S."/>
            <person name="Zhang Y."/>
            <person name="Obille A."/>
            <person name="Becker A."/>
            <person name="Abrahante J.E."/>
            <person name="Garbe J."/>
            <person name="Badalamenti J.P."/>
            <person name="Herman A."/>
            <person name="Mangelson H."/>
            <person name="Liachko I."/>
            <person name="Sullivan S."/>
            <person name="Sone E.D."/>
            <person name="Koren S."/>
            <person name="Silverstein K.A.T."/>
            <person name="Beckman K.B."/>
            <person name="Gohl D.M."/>
        </authorList>
    </citation>
    <scope>NUCLEOTIDE SEQUENCE</scope>
    <source>
        <strain evidence="2">Duluth1</strain>
        <tissue evidence="2">Whole animal</tissue>
    </source>
</reference>
<accession>A0A9D4HCX3</accession>
<dbReference type="EMBL" id="JAIWYP010000004">
    <property type="protein sequence ID" value="KAH3831930.1"/>
    <property type="molecule type" value="Genomic_DNA"/>
</dbReference>
<gene>
    <name evidence="2" type="ORF">DPMN_105202</name>
</gene>
<reference evidence="2" key="2">
    <citation type="submission" date="2020-11" db="EMBL/GenBank/DDBJ databases">
        <authorList>
            <person name="McCartney M.A."/>
            <person name="Auch B."/>
            <person name="Kono T."/>
            <person name="Mallez S."/>
            <person name="Becker A."/>
            <person name="Gohl D.M."/>
            <person name="Silverstein K.A.T."/>
            <person name="Koren S."/>
            <person name="Bechman K.B."/>
            <person name="Herman A."/>
            <person name="Abrahante J.E."/>
            <person name="Garbe J."/>
        </authorList>
    </citation>
    <scope>NUCLEOTIDE SEQUENCE</scope>
    <source>
        <strain evidence="2">Duluth1</strain>
        <tissue evidence="2">Whole animal</tissue>
    </source>
</reference>
<organism evidence="2 3">
    <name type="scientific">Dreissena polymorpha</name>
    <name type="common">Zebra mussel</name>
    <name type="synonym">Mytilus polymorpha</name>
    <dbReference type="NCBI Taxonomy" id="45954"/>
    <lineage>
        <taxon>Eukaryota</taxon>
        <taxon>Metazoa</taxon>
        <taxon>Spiralia</taxon>
        <taxon>Lophotrochozoa</taxon>
        <taxon>Mollusca</taxon>
        <taxon>Bivalvia</taxon>
        <taxon>Autobranchia</taxon>
        <taxon>Heteroconchia</taxon>
        <taxon>Euheterodonta</taxon>
        <taxon>Imparidentia</taxon>
        <taxon>Neoheterodontei</taxon>
        <taxon>Myida</taxon>
        <taxon>Dreissenoidea</taxon>
        <taxon>Dreissenidae</taxon>
        <taxon>Dreissena</taxon>
    </lineage>
</organism>
<evidence type="ECO:0000256" key="1">
    <source>
        <dbReference type="SAM" id="MobiDB-lite"/>
    </source>
</evidence>
<keyword evidence="3" id="KW-1185">Reference proteome</keyword>
<feature type="compositionally biased region" description="Basic and acidic residues" evidence="1">
    <location>
        <begin position="14"/>
        <end position="28"/>
    </location>
</feature>
<feature type="region of interest" description="Disordered" evidence="1">
    <location>
        <begin position="1"/>
        <end position="49"/>
    </location>
</feature>
<comment type="caution">
    <text evidence="2">The sequence shown here is derived from an EMBL/GenBank/DDBJ whole genome shotgun (WGS) entry which is preliminary data.</text>
</comment>
<proteinExistence type="predicted"/>